<sequence>MKKGDSIWGGVLAFWILILAVPASRDRFIEITEIHPYIAGFIKFSILATMGDLLGMRIVNKGWAVPKSTLAKSAVWGTIGIMVTLVFTVYMGGTAAAQAAGRLPFQGSIFAQALFGSAIMNVTFGPVMMTFHRFTDMYIDLKYEDKNRKITLSDLVEKNDWHSLVEFAWIKACLFFWIAVHTLVFLLPPQYRVIASAFLSIVMGLMLACIKLEKRQGEDMAKEF</sequence>
<evidence type="ECO:0000313" key="2">
    <source>
        <dbReference type="EMBL" id="SCP98760.1"/>
    </source>
</evidence>
<feature type="transmembrane region" description="Helical" evidence="1">
    <location>
        <begin position="35"/>
        <end position="54"/>
    </location>
</feature>
<protein>
    <recommendedName>
        <fullName evidence="4">Mpv17 / PMP22 family protein</fullName>
    </recommendedName>
</protein>
<accession>A0A1D3TWV9</accession>
<keyword evidence="3" id="KW-1185">Reference proteome</keyword>
<feature type="transmembrane region" description="Helical" evidence="1">
    <location>
        <begin position="193"/>
        <end position="212"/>
    </location>
</feature>
<name>A0A1D3TWV9_9FIRM</name>
<gene>
    <name evidence="2" type="ORF">SAMN05421730_102544</name>
</gene>
<dbReference type="STRING" id="1619234.SAMN05421730_102544"/>
<feature type="transmembrane region" description="Helical" evidence="1">
    <location>
        <begin position="168"/>
        <end position="187"/>
    </location>
</feature>
<organism evidence="2 3">
    <name type="scientific">Anaerobium acetethylicum</name>
    <dbReference type="NCBI Taxonomy" id="1619234"/>
    <lineage>
        <taxon>Bacteria</taxon>
        <taxon>Bacillati</taxon>
        <taxon>Bacillota</taxon>
        <taxon>Clostridia</taxon>
        <taxon>Lachnospirales</taxon>
        <taxon>Lachnospiraceae</taxon>
        <taxon>Anaerobium</taxon>
    </lineage>
</organism>
<keyword evidence="1" id="KW-1133">Transmembrane helix</keyword>
<dbReference type="AlphaFoldDB" id="A0A1D3TWV9"/>
<evidence type="ECO:0008006" key="4">
    <source>
        <dbReference type="Google" id="ProtNLM"/>
    </source>
</evidence>
<dbReference type="RefSeq" id="WP_091235908.1">
    <property type="nucleotide sequence ID" value="NZ_FMKA01000025.1"/>
</dbReference>
<feature type="transmembrane region" description="Helical" evidence="1">
    <location>
        <begin position="109"/>
        <end position="131"/>
    </location>
</feature>
<evidence type="ECO:0000313" key="3">
    <source>
        <dbReference type="Proteomes" id="UP000199315"/>
    </source>
</evidence>
<dbReference type="Proteomes" id="UP000199315">
    <property type="component" value="Unassembled WGS sequence"/>
</dbReference>
<evidence type="ECO:0000256" key="1">
    <source>
        <dbReference type="SAM" id="Phobius"/>
    </source>
</evidence>
<feature type="transmembrane region" description="Helical" evidence="1">
    <location>
        <begin position="74"/>
        <end position="97"/>
    </location>
</feature>
<keyword evidence="1" id="KW-0472">Membrane</keyword>
<dbReference type="OrthoDB" id="1115879at2"/>
<keyword evidence="1" id="KW-0812">Transmembrane</keyword>
<reference evidence="2 3" key="1">
    <citation type="submission" date="2016-09" db="EMBL/GenBank/DDBJ databases">
        <authorList>
            <person name="Capua I."/>
            <person name="De Benedictis P."/>
            <person name="Joannis T."/>
            <person name="Lombin L.H."/>
            <person name="Cattoli G."/>
        </authorList>
    </citation>
    <scope>NUCLEOTIDE SEQUENCE [LARGE SCALE GENOMIC DNA]</scope>
    <source>
        <strain evidence="2 3">GluBS11</strain>
    </source>
</reference>
<proteinExistence type="predicted"/>
<dbReference type="EMBL" id="FMKA01000025">
    <property type="protein sequence ID" value="SCP98760.1"/>
    <property type="molecule type" value="Genomic_DNA"/>
</dbReference>